<keyword evidence="4" id="KW-0418">Kinase</keyword>
<dbReference type="STRING" id="1423144.Gal_01596"/>
<dbReference type="PANTHER" id="PTHR43080">
    <property type="entry name" value="CBS DOMAIN-CONTAINING PROTEIN CBSX3, MITOCHONDRIAL"/>
    <property type="match status" value="1"/>
</dbReference>
<evidence type="ECO:0000259" key="3">
    <source>
        <dbReference type="PROSITE" id="PS51371"/>
    </source>
</evidence>
<dbReference type="PANTHER" id="PTHR43080:SF2">
    <property type="entry name" value="CBS DOMAIN-CONTAINING PROTEIN"/>
    <property type="match status" value="1"/>
</dbReference>
<dbReference type="InterPro" id="IPR051257">
    <property type="entry name" value="Diverse_CBS-Domain"/>
</dbReference>
<dbReference type="Gene3D" id="3.10.580.10">
    <property type="entry name" value="CBS-domain"/>
    <property type="match status" value="1"/>
</dbReference>
<dbReference type="InterPro" id="IPR046342">
    <property type="entry name" value="CBS_dom_sf"/>
</dbReference>
<evidence type="ECO:0000313" key="4">
    <source>
        <dbReference type="EMBL" id="RBW52654.1"/>
    </source>
</evidence>
<evidence type="ECO:0000256" key="1">
    <source>
        <dbReference type="ARBA" id="ARBA00023122"/>
    </source>
</evidence>
<dbReference type="CDD" id="cd04623">
    <property type="entry name" value="CBS_pair_bac_euk"/>
    <property type="match status" value="1"/>
</dbReference>
<dbReference type="EMBL" id="QOCE01000038">
    <property type="protein sequence ID" value="RBW52654.1"/>
    <property type="molecule type" value="Genomic_DNA"/>
</dbReference>
<dbReference type="AlphaFoldDB" id="A0A366WS13"/>
<sequence>MLVQTILKSKSSSNVVTVSSSATVSEAAKLLSEMKIGTVVVSEDGETATGILSERDIVRELANSGSGCLSQCVSDYMTTELVTCTSQASVENVLTQMTEGRFRHMPVVEDGKLVGIVTLGDAVKAQLKELAMEKNALEGMIMGH</sequence>
<comment type="caution">
    <text evidence="4">The sequence shown here is derived from an EMBL/GenBank/DDBJ whole genome shotgun (WGS) entry which is preliminary data.</text>
</comment>
<evidence type="ECO:0000256" key="2">
    <source>
        <dbReference type="PROSITE-ProRule" id="PRU00703"/>
    </source>
</evidence>
<dbReference type="SUPFAM" id="SSF54631">
    <property type="entry name" value="CBS-domain pair"/>
    <property type="match status" value="1"/>
</dbReference>
<dbReference type="SMART" id="SM00116">
    <property type="entry name" value="CBS"/>
    <property type="match status" value="2"/>
</dbReference>
<dbReference type="PROSITE" id="PS51371">
    <property type="entry name" value="CBS"/>
    <property type="match status" value="2"/>
</dbReference>
<keyword evidence="4" id="KW-0808">Transferase</keyword>
<organism evidence="4 5">
    <name type="scientific">Phaeobacter gallaeciensis</name>
    <dbReference type="NCBI Taxonomy" id="60890"/>
    <lineage>
        <taxon>Bacteria</taxon>
        <taxon>Pseudomonadati</taxon>
        <taxon>Pseudomonadota</taxon>
        <taxon>Alphaproteobacteria</taxon>
        <taxon>Rhodobacterales</taxon>
        <taxon>Roseobacteraceae</taxon>
        <taxon>Phaeobacter</taxon>
    </lineage>
</organism>
<accession>A0A366WS13</accession>
<name>A0A366WS13_9RHOB</name>
<dbReference type="RefSeq" id="WP_113824371.1">
    <property type="nucleotide sequence ID" value="NZ_QOCE01000038.1"/>
</dbReference>
<feature type="domain" description="CBS" evidence="3">
    <location>
        <begin position="11"/>
        <end position="67"/>
    </location>
</feature>
<keyword evidence="1 2" id="KW-0129">CBS domain</keyword>
<dbReference type="GO" id="GO:0016301">
    <property type="term" value="F:kinase activity"/>
    <property type="evidence" value="ECO:0007669"/>
    <property type="project" value="UniProtKB-KW"/>
</dbReference>
<feature type="domain" description="CBS" evidence="3">
    <location>
        <begin position="77"/>
        <end position="132"/>
    </location>
</feature>
<dbReference type="InterPro" id="IPR000644">
    <property type="entry name" value="CBS_dom"/>
</dbReference>
<evidence type="ECO:0000313" key="5">
    <source>
        <dbReference type="Proteomes" id="UP000252706"/>
    </source>
</evidence>
<gene>
    <name evidence="4" type="ORF">DS909_15480</name>
</gene>
<dbReference type="InterPro" id="IPR044725">
    <property type="entry name" value="CBSX3_CBS_dom"/>
</dbReference>
<dbReference type="OrthoDB" id="9807125at2"/>
<protein>
    <submittedName>
        <fullName evidence="4">Histidine kinase</fullName>
    </submittedName>
</protein>
<proteinExistence type="predicted"/>
<reference evidence="4 5" key="1">
    <citation type="submission" date="2018-07" db="EMBL/GenBank/DDBJ databases">
        <title>Modular assembly of carbohydrate-degrading microbial communities in the ocean.</title>
        <authorList>
            <person name="Enke T.N."/>
            <person name="Datta M.S."/>
            <person name="Schwartzman J.A."/>
            <person name="Cermak N."/>
            <person name="Schmitz D.A."/>
            <person name="Barrere J."/>
            <person name="Cordero O.X."/>
        </authorList>
    </citation>
    <scope>NUCLEOTIDE SEQUENCE [LARGE SCALE GENOMIC DNA]</scope>
    <source>
        <strain evidence="4 5">C3M10</strain>
    </source>
</reference>
<dbReference type="Proteomes" id="UP000252706">
    <property type="component" value="Unassembled WGS sequence"/>
</dbReference>
<dbReference type="Pfam" id="PF00571">
    <property type="entry name" value="CBS"/>
    <property type="match status" value="2"/>
</dbReference>